<organism evidence="1 2">
    <name type="scientific">Roseburia faecis</name>
    <dbReference type="NCBI Taxonomy" id="301302"/>
    <lineage>
        <taxon>Bacteria</taxon>
        <taxon>Bacillati</taxon>
        <taxon>Bacillota</taxon>
        <taxon>Clostridia</taxon>
        <taxon>Lachnospirales</taxon>
        <taxon>Lachnospiraceae</taxon>
        <taxon>Roseburia</taxon>
    </lineage>
</organism>
<gene>
    <name evidence="1" type="ORF">GMD30_15460</name>
</gene>
<name>A0A844KQJ0_9FIRM</name>
<dbReference type="EMBL" id="WNAL01000047">
    <property type="protein sequence ID" value="MTR83042.1"/>
    <property type="molecule type" value="Genomic_DNA"/>
</dbReference>
<dbReference type="RefSeq" id="WP_155177655.1">
    <property type="nucleotide sequence ID" value="NZ_JAJBML010000001.1"/>
</dbReference>
<accession>A0A844KQJ0</accession>
<comment type="caution">
    <text evidence="1">The sequence shown here is derived from an EMBL/GenBank/DDBJ whole genome shotgun (WGS) entry which is preliminary data.</text>
</comment>
<sequence length="84" mass="9225">MSLPQKFISILIYNMQLVAKEHGCLGSSGGNTTGRFENPFVTIPSAYQTLDSFMRVNGLVHTESGVIPCYETNGESMDIYIACE</sequence>
<protein>
    <submittedName>
        <fullName evidence="1">Uncharacterized protein</fullName>
    </submittedName>
</protein>
<evidence type="ECO:0000313" key="1">
    <source>
        <dbReference type="EMBL" id="MTR83042.1"/>
    </source>
</evidence>
<evidence type="ECO:0000313" key="2">
    <source>
        <dbReference type="Proteomes" id="UP000446657"/>
    </source>
</evidence>
<proteinExistence type="predicted"/>
<dbReference type="AlphaFoldDB" id="A0A844KQJ0"/>
<dbReference type="Proteomes" id="UP000446657">
    <property type="component" value="Unassembled WGS sequence"/>
</dbReference>
<reference evidence="1 2" key="1">
    <citation type="journal article" date="2019" name="Nat. Med.">
        <title>A library of human gut bacterial isolates paired with longitudinal multiomics data enables mechanistic microbiome research.</title>
        <authorList>
            <person name="Poyet M."/>
            <person name="Groussin M."/>
            <person name="Gibbons S.M."/>
            <person name="Avila-Pacheco J."/>
            <person name="Jiang X."/>
            <person name="Kearney S.M."/>
            <person name="Perrotta A.R."/>
            <person name="Berdy B."/>
            <person name="Zhao S."/>
            <person name="Lieberman T.D."/>
            <person name="Swanson P.K."/>
            <person name="Smith M."/>
            <person name="Roesemann S."/>
            <person name="Alexander J.E."/>
            <person name="Rich S.A."/>
            <person name="Livny J."/>
            <person name="Vlamakis H."/>
            <person name="Clish C."/>
            <person name="Bullock K."/>
            <person name="Deik A."/>
            <person name="Scott J."/>
            <person name="Pierce K.A."/>
            <person name="Xavier R.J."/>
            <person name="Alm E.J."/>
        </authorList>
    </citation>
    <scope>NUCLEOTIDE SEQUENCE [LARGE SCALE GENOMIC DNA]</scope>
    <source>
        <strain evidence="1 2">BIOML-A1</strain>
    </source>
</reference>